<sequence>MILLSMQLFGDKSSTHMHIRWLSYVARLEDMSIYSWESAAISWLYRCLCHKHVVKLADSLQLL</sequence>
<dbReference type="EMBL" id="SDMP01000019">
    <property type="protein sequence ID" value="RYQ92248.1"/>
    <property type="molecule type" value="Genomic_DNA"/>
</dbReference>
<keyword evidence="2" id="KW-1185">Reference proteome</keyword>
<evidence type="ECO:0000313" key="1">
    <source>
        <dbReference type="EMBL" id="RYQ92248.1"/>
    </source>
</evidence>
<evidence type="ECO:0000313" key="2">
    <source>
        <dbReference type="Proteomes" id="UP000289738"/>
    </source>
</evidence>
<name>A0A444XR77_ARAHY</name>
<comment type="caution">
    <text evidence="1">The sequence shown here is derived from an EMBL/GenBank/DDBJ whole genome shotgun (WGS) entry which is preliminary data.</text>
</comment>
<dbReference type="AlphaFoldDB" id="A0A444XR77"/>
<reference evidence="1 2" key="1">
    <citation type="submission" date="2019-01" db="EMBL/GenBank/DDBJ databases">
        <title>Sequencing of cultivated peanut Arachis hypogaea provides insights into genome evolution and oil improvement.</title>
        <authorList>
            <person name="Chen X."/>
        </authorList>
    </citation>
    <scope>NUCLEOTIDE SEQUENCE [LARGE SCALE GENOMIC DNA]</scope>
    <source>
        <strain evidence="2">cv. Fuhuasheng</strain>
        <tissue evidence="1">Leaves</tissue>
    </source>
</reference>
<protein>
    <recommendedName>
        <fullName evidence="3">Aminotransferase-like plant mobile domain-containing protein</fullName>
    </recommendedName>
</protein>
<gene>
    <name evidence="1" type="ORF">Ahy_B09g098434</name>
</gene>
<organism evidence="1 2">
    <name type="scientific">Arachis hypogaea</name>
    <name type="common">Peanut</name>
    <dbReference type="NCBI Taxonomy" id="3818"/>
    <lineage>
        <taxon>Eukaryota</taxon>
        <taxon>Viridiplantae</taxon>
        <taxon>Streptophyta</taxon>
        <taxon>Embryophyta</taxon>
        <taxon>Tracheophyta</taxon>
        <taxon>Spermatophyta</taxon>
        <taxon>Magnoliopsida</taxon>
        <taxon>eudicotyledons</taxon>
        <taxon>Gunneridae</taxon>
        <taxon>Pentapetalae</taxon>
        <taxon>rosids</taxon>
        <taxon>fabids</taxon>
        <taxon>Fabales</taxon>
        <taxon>Fabaceae</taxon>
        <taxon>Papilionoideae</taxon>
        <taxon>50 kb inversion clade</taxon>
        <taxon>dalbergioids sensu lato</taxon>
        <taxon>Dalbergieae</taxon>
        <taxon>Pterocarpus clade</taxon>
        <taxon>Arachis</taxon>
    </lineage>
</organism>
<proteinExistence type="predicted"/>
<dbReference type="Proteomes" id="UP000289738">
    <property type="component" value="Chromosome B09"/>
</dbReference>
<evidence type="ECO:0008006" key="3">
    <source>
        <dbReference type="Google" id="ProtNLM"/>
    </source>
</evidence>
<accession>A0A444XR77</accession>